<protein>
    <recommendedName>
        <fullName evidence="3">Coenzyme A biosynthesis bifunctional protein CoaBC</fullName>
    </recommendedName>
    <alternativeName>
        <fullName evidence="3">DNA/pantothenate metabolism flavoprotein</fullName>
    </alternativeName>
    <alternativeName>
        <fullName evidence="3">Phosphopantothenoylcysteine synthetase/decarboxylase</fullName>
        <shortName evidence="3">PPCS-PPCDC</shortName>
    </alternativeName>
    <domain>
        <recommendedName>
            <fullName evidence="3">Phosphopantothenoylcysteine decarboxylase</fullName>
            <shortName evidence="3">PPC decarboxylase</shortName>
            <shortName evidence="3">PPC-DC</shortName>
            <ecNumber evidence="3">4.1.1.36</ecNumber>
        </recommendedName>
        <alternativeName>
            <fullName evidence="3">CoaC</fullName>
        </alternativeName>
    </domain>
    <domain>
        <recommendedName>
            <fullName evidence="3">Phosphopantothenate--cysteine ligase</fullName>
            <ecNumber evidence="3">6.3.2.5</ecNumber>
        </recommendedName>
        <alternativeName>
            <fullName evidence="3">CoaB</fullName>
        </alternativeName>
        <alternativeName>
            <fullName evidence="3">Phosphopantothenoylcysteine synthetase</fullName>
            <shortName evidence="3">PPC synthetase</shortName>
            <shortName evidence="3">PPC-S</shortName>
        </alternativeName>
    </domain>
</protein>
<dbReference type="InterPro" id="IPR005252">
    <property type="entry name" value="CoaBC"/>
</dbReference>
<evidence type="ECO:0000256" key="2">
    <source>
        <dbReference type="ARBA" id="ARBA00023239"/>
    </source>
</evidence>
<evidence type="ECO:0000313" key="7">
    <source>
        <dbReference type="EMBL" id="SFO38587.1"/>
    </source>
</evidence>
<dbReference type="OrthoDB" id="9802554at2"/>
<evidence type="ECO:0000256" key="3">
    <source>
        <dbReference type="HAMAP-Rule" id="MF_02225"/>
    </source>
</evidence>
<dbReference type="PANTHER" id="PTHR14359">
    <property type="entry name" value="HOMO-OLIGOMERIC FLAVIN CONTAINING CYS DECARBOXYLASE FAMILY"/>
    <property type="match status" value="1"/>
</dbReference>
<feature type="domain" description="Flavoprotein" evidence="5">
    <location>
        <begin position="5"/>
        <end position="173"/>
    </location>
</feature>
<reference evidence="7 8" key="1">
    <citation type="submission" date="2016-10" db="EMBL/GenBank/DDBJ databases">
        <authorList>
            <person name="de Groot N.N."/>
        </authorList>
    </citation>
    <scope>NUCLEOTIDE SEQUENCE [LARGE SCALE GENOMIC DNA]</scope>
    <source>
        <strain evidence="7 8">CGMCC 1.9157</strain>
    </source>
</reference>
<dbReference type="NCBIfam" id="TIGR00521">
    <property type="entry name" value="coaBC_dfp"/>
    <property type="match status" value="1"/>
</dbReference>
<dbReference type="SUPFAM" id="SSF102645">
    <property type="entry name" value="CoaB-like"/>
    <property type="match status" value="1"/>
</dbReference>
<comment type="similarity">
    <text evidence="3 4">In the C-terminal section; belongs to the PPC synthetase family.</text>
</comment>
<evidence type="ECO:0000313" key="8">
    <source>
        <dbReference type="Proteomes" id="UP000199236"/>
    </source>
</evidence>
<dbReference type="GO" id="GO:0071513">
    <property type="term" value="C:phosphopantothenoylcysteine decarboxylase complex"/>
    <property type="evidence" value="ECO:0007669"/>
    <property type="project" value="TreeGrafter"/>
</dbReference>
<name>A0A1I5GRM9_9HYPH</name>
<dbReference type="Pfam" id="PF02441">
    <property type="entry name" value="Flavoprotein"/>
    <property type="match status" value="1"/>
</dbReference>
<dbReference type="GO" id="GO:0015941">
    <property type="term" value="P:pantothenate catabolic process"/>
    <property type="evidence" value="ECO:0007669"/>
    <property type="project" value="InterPro"/>
</dbReference>
<dbReference type="EC" id="4.1.1.36" evidence="3"/>
<proteinExistence type="inferred from homology"/>
<feature type="binding site" evidence="3">
    <location>
        <position position="344"/>
    </location>
    <ligand>
        <name>CTP</name>
        <dbReference type="ChEBI" id="CHEBI:37563"/>
    </ligand>
</feature>
<gene>
    <name evidence="3" type="primary">coaBC</name>
    <name evidence="7" type="ORF">SAMN04488056_105136</name>
</gene>
<evidence type="ECO:0000256" key="4">
    <source>
        <dbReference type="RuleBase" id="RU364078"/>
    </source>
</evidence>
<comment type="pathway">
    <text evidence="3 4">Cofactor biosynthesis; coenzyme A biosynthesis; CoA from (R)-pantothenate: step 3/5.</text>
</comment>
<dbReference type="InterPro" id="IPR035929">
    <property type="entry name" value="CoaB-like_sf"/>
</dbReference>
<dbReference type="EMBL" id="FOVR01000005">
    <property type="protein sequence ID" value="SFO38587.1"/>
    <property type="molecule type" value="Genomic_DNA"/>
</dbReference>
<dbReference type="PANTHER" id="PTHR14359:SF6">
    <property type="entry name" value="PHOSPHOPANTOTHENOYLCYSTEINE DECARBOXYLASE"/>
    <property type="match status" value="1"/>
</dbReference>
<dbReference type="HAMAP" id="MF_02225">
    <property type="entry name" value="CoaBC"/>
    <property type="match status" value="1"/>
</dbReference>
<comment type="function">
    <text evidence="4">Catalyzes two steps in the biosynthesis of coenzyme A. In the first step cysteine is conjugated to 4'-phosphopantothenate to form 4-phosphopantothenoylcysteine, in the latter compound is decarboxylated to form 4'-phosphopantotheine.</text>
</comment>
<dbReference type="AlphaFoldDB" id="A0A1I5GRM9"/>
<dbReference type="UniPathway" id="UPA00241">
    <property type="reaction ID" value="UER00353"/>
</dbReference>
<dbReference type="RefSeq" id="WP_090072453.1">
    <property type="nucleotide sequence ID" value="NZ_FOVR01000005.1"/>
</dbReference>
<keyword evidence="3 4" id="KW-0436">Ligase</keyword>
<sequence>MLENKRVLLVISGGIAAFKALDIIRLLLKEGAGVQVIMTKAATEFVAPLTIATLTGKPVLTDLFDLTRESEIGHIELSRAADLVVVAPATANLIAKMANGIADDLPSTMLLATDKPVLVAPAMNVRMWYHPATQRNLATLQEDGQHFVGPAVGMMACNEEGPGRLSEPEDILLAIKAMLDDSPKPLAGRHVLITAGPTHEPIDPVRYIANRSSGKQGYALATAARDAGARVTLVSGPVALEPPRGVEIIRVETAREMKAAVSAALPADIAIMAAAVADWHVTNQGAEKIKKQADGSFPALQFEENPDIARFVGTHPDKRPKLVVGFAAETQDLEANAARKLTKKGVDWIIANDVSPQTGIMGGDHNMIKIIRSDSIEAWQDMSKQDVASRLIARLSEALEESIEI</sequence>
<comment type="similarity">
    <text evidence="3 4">In the N-terminal section; belongs to the HFCD (homo-oligomeric flavin containing Cys decarboxylase) superfamily.</text>
</comment>
<dbReference type="GO" id="GO:0004633">
    <property type="term" value="F:phosphopantothenoylcysteine decarboxylase activity"/>
    <property type="evidence" value="ECO:0007669"/>
    <property type="project" value="UniProtKB-UniRule"/>
</dbReference>
<dbReference type="EC" id="6.3.2.5" evidence="3"/>
<comment type="function">
    <text evidence="3">Catalyzes two sequential steps in the biosynthesis of coenzyme A. In the first step cysteine is conjugated to 4'-phosphopantothenate to form 4-phosphopantothenoylcysteine. In the second step the latter compound is decarboxylated to form 4'-phosphopantotheine.</text>
</comment>
<dbReference type="Proteomes" id="UP000199236">
    <property type="component" value="Unassembled WGS sequence"/>
</dbReference>
<dbReference type="Gene3D" id="3.40.50.10300">
    <property type="entry name" value="CoaB-like"/>
    <property type="match status" value="1"/>
</dbReference>
<comment type="pathway">
    <text evidence="3 4">Cofactor biosynthesis; coenzyme A biosynthesis; CoA from (R)-pantothenate: step 2/5.</text>
</comment>
<keyword evidence="2 3" id="KW-0456">Lyase</keyword>
<dbReference type="InterPro" id="IPR007085">
    <property type="entry name" value="DNA/pantothenate-metab_flavo_C"/>
</dbReference>
<dbReference type="STRING" id="655353.SAMN04488056_105136"/>
<evidence type="ECO:0000259" key="6">
    <source>
        <dbReference type="Pfam" id="PF04127"/>
    </source>
</evidence>
<feature type="active site" description="Proton donor" evidence="3">
    <location>
        <position position="157"/>
    </location>
</feature>
<dbReference type="InterPro" id="IPR003382">
    <property type="entry name" value="Flavoprotein"/>
</dbReference>
<evidence type="ECO:0000259" key="5">
    <source>
        <dbReference type="Pfam" id="PF02441"/>
    </source>
</evidence>
<organism evidence="7 8">
    <name type="scientific">Cohaesibacter marisflavi</name>
    <dbReference type="NCBI Taxonomy" id="655353"/>
    <lineage>
        <taxon>Bacteria</taxon>
        <taxon>Pseudomonadati</taxon>
        <taxon>Pseudomonadota</taxon>
        <taxon>Alphaproteobacteria</taxon>
        <taxon>Hyphomicrobiales</taxon>
        <taxon>Cohaesibacteraceae</taxon>
    </lineage>
</organism>
<keyword evidence="8" id="KW-1185">Reference proteome</keyword>
<feature type="binding site" evidence="3">
    <location>
        <position position="288"/>
    </location>
    <ligand>
        <name>CTP</name>
        <dbReference type="ChEBI" id="CHEBI:37563"/>
    </ligand>
</feature>
<keyword evidence="3 4" id="KW-0288">FMN</keyword>
<keyword evidence="3" id="KW-0479">Metal-binding</keyword>
<feature type="domain" description="DNA/pantothenate metabolism flavoprotein C-terminal" evidence="6">
    <location>
        <begin position="186"/>
        <end position="397"/>
    </location>
</feature>
<dbReference type="GO" id="GO:0004632">
    <property type="term" value="F:phosphopantothenate--cysteine ligase activity"/>
    <property type="evidence" value="ECO:0007669"/>
    <property type="project" value="UniProtKB-UniRule"/>
</dbReference>
<keyword evidence="3" id="KW-0460">Magnesium</keyword>
<dbReference type="GO" id="GO:0015937">
    <property type="term" value="P:coenzyme A biosynthetic process"/>
    <property type="evidence" value="ECO:0007669"/>
    <property type="project" value="UniProtKB-UniRule"/>
</dbReference>
<dbReference type="GO" id="GO:0046872">
    <property type="term" value="F:metal ion binding"/>
    <property type="evidence" value="ECO:0007669"/>
    <property type="project" value="UniProtKB-KW"/>
</dbReference>
<dbReference type="Pfam" id="PF04127">
    <property type="entry name" value="DFP"/>
    <property type="match status" value="1"/>
</dbReference>
<comment type="caution">
    <text evidence="3">Lacks conserved residue(s) required for the propagation of feature annotation.</text>
</comment>
<keyword evidence="3" id="KW-0511">Multifunctional enzyme</keyword>
<accession>A0A1I5GRM9</accession>
<evidence type="ECO:0000256" key="1">
    <source>
        <dbReference type="ARBA" id="ARBA00022793"/>
    </source>
</evidence>
<comment type="cofactor">
    <cofactor evidence="3">
        <name>FMN</name>
        <dbReference type="ChEBI" id="CHEBI:58210"/>
    </cofactor>
    <text evidence="3">Binds 1 FMN per subunit.</text>
</comment>
<feature type="binding site" evidence="3">
    <location>
        <position position="340"/>
    </location>
    <ligand>
        <name>CTP</name>
        <dbReference type="ChEBI" id="CHEBI:37563"/>
    </ligand>
</feature>
<comment type="catalytic activity">
    <reaction evidence="3 4">
        <text>(R)-4'-phosphopantothenate + L-cysteine + CTP = N-[(R)-4-phosphopantothenoyl]-L-cysteine + CMP + diphosphate + H(+)</text>
        <dbReference type="Rhea" id="RHEA:19397"/>
        <dbReference type="ChEBI" id="CHEBI:10986"/>
        <dbReference type="ChEBI" id="CHEBI:15378"/>
        <dbReference type="ChEBI" id="CHEBI:33019"/>
        <dbReference type="ChEBI" id="CHEBI:35235"/>
        <dbReference type="ChEBI" id="CHEBI:37563"/>
        <dbReference type="ChEBI" id="CHEBI:59458"/>
        <dbReference type="ChEBI" id="CHEBI:60377"/>
        <dbReference type="EC" id="6.3.2.5"/>
    </reaction>
</comment>
<dbReference type="SUPFAM" id="SSF52507">
    <property type="entry name" value="Homo-oligomeric flavin-containing Cys decarboxylases, HFCD"/>
    <property type="match status" value="1"/>
</dbReference>
<feature type="binding site" evidence="3">
    <location>
        <position position="326"/>
    </location>
    <ligand>
        <name>CTP</name>
        <dbReference type="ChEBI" id="CHEBI:37563"/>
    </ligand>
</feature>
<feature type="region of interest" description="Phosphopantothenoylcysteine decarboxylase" evidence="3">
    <location>
        <begin position="1"/>
        <end position="190"/>
    </location>
</feature>
<keyword evidence="1 3" id="KW-0210">Decarboxylase</keyword>
<dbReference type="Gene3D" id="3.40.50.1950">
    <property type="entry name" value="Flavin prenyltransferase-like"/>
    <property type="match status" value="1"/>
</dbReference>
<comment type="catalytic activity">
    <reaction evidence="3 4">
        <text>N-[(R)-4-phosphopantothenoyl]-L-cysteine + H(+) = (R)-4'-phosphopantetheine + CO2</text>
        <dbReference type="Rhea" id="RHEA:16793"/>
        <dbReference type="ChEBI" id="CHEBI:15378"/>
        <dbReference type="ChEBI" id="CHEBI:16526"/>
        <dbReference type="ChEBI" id="CHEBI:59458"/>
        <dbReference type="ChEBI" id="CHEBI:61723"/>
        <dbReference type="EC" id="4.1.1.36"/>
    </reaction>
</comment>
<dbReference type="InterPro" id="IPR036551">
    <property type="entry name" value="Flavin_trans-like"/>
</dbReference>
<keyword evidence="3 4" id="KW-0285">Flavoprotein</keyword>
<dbReference type="GO" id="GO:0010181">
    <property type="term" value="F:FMN binding"/>
    <property type="evidence" value="ECO:0007669"/>
    <property type="project" value="UniProtKB-UniRule"/>
</dbReference>
<comment type="cofactor">
    <cofactor evidence="3">
        <name>Mg(2+)</name>
        <dbReference type="ChEBI" id="CHEBI:18420"/>
    </cofactor>
</comment>
<feature type="binding site" evidence="3">
    <location>
        <position position="278"/>
    </location>
    <ligand>
        <name>CTP</name>
        <dbReference type="ChEBI" id="CHEBI:37563"/>
    </ligand>
</feature>
<feature type="region of interest" description="Phosphopantothenate--cysteine ligase" evidence="3">
    <location>
        <begin position="191"/>
        <end position="405"/>
    </location>
</feature>